<gene>
    <name evidence="20" type="ORF">AAFF_G00023970</name>
</gene>
<evidence type="ECO:0000256" key="17">
    <source>
        <dbReference type="RuleBase" id="RU000505"/>
    </source>
</evidence>
<evidence type="ECO:0000256" key="12">
    <source>
        <dbReference type="ARBA" id="ARBA00037274"/>
    </source>
</evidence>
<dbReference type="CDD" id="cd00716">
    <property type="entry name" value="creatine_kinase_like"/>
    <property type="match status" value="1"/>
</dbReference>
<feature type="domain" description="Phosphagen kinase C-terminal" evidence="19">
    <location>
        <begin position="172"/>
        <end position="414"/>
    </location>
</feature>
<dbReference type="InterPro" id="IPR022415">
    <property type="entry name" value="ATP-guanido_PTrfase_AS"/>
</dbReference>
<dbReference type="PROSITE" id="PS51510">
    <property type="entry name" value="PHOSPHAGEN_KINASE_C"/>
    <property type="match status" value="1"/>
</dbReference>
<dbReference type="FunFam" id="1.10.135.10:FF:000002">
    <property type="entry name" value="creatine kinase S-type, mitochondrial"/>
    <property type="match status" value="1"/>
</dbReference>
<dbReference type="SUPFAM" id="SSF48034">
    <property type="entry name" value="Guanido kinase N-terminal domain"/>
    <property type="match status" value="1"/>
</dbReference>
<dbReference type="EC" id="2.7.3.2" evidence="3"/>
<feature type="binding site" evidence="16">
    <location>
        <begin position="367"/>
        <end position="372"/>
    </location>
    <ligand>
        <name>ATP</name>
        <dbReference type="ChEBI" id="CHEBI:30616"/>
    </ligand>
</feature>
<reference evidence="20" key="1">
    <citation type="journal article" date="2023" name="Science">
        <title>Genome structures resolve the early diversification of teleost fishes.</title>
        <authorList>
            <person name="Parey E."/>
            <person name="Louis A."/>
            <person name="Montfort J."/>
            <person name="Bouchez O."/>
            <person name="Roques C."/>
            <person name="Iampietro C."/>
            <person name="Lluch J."/>
            <person name="Castinel A."/>
            <person name="Donnadieu C."/>
            <person name="Desvignes T."/>
            <person name="Floi Bucao C."/>
            <person name="Jouanno E."/>
            <person name="Wen M."/>
            <person name="Mejri S."/>
            <person name="Dirks R."/>
            <person name="Jansen H."/>
            <person name="Henkel C."/>
            <person name="Chen W.J."/>
            <person name="Zahm M."/>
            <person name="Cabau C."/>
            <person name="Klopp C."/>
            <person name="Thompson A.W."/>
            <person name="Robinson-Rechavi M."/>
            <person name="Braasch I."/>
            <person name="Lecointre G."/>
            <person name="Bobe J."/>
            <person name="Postlethwait J.H."/>
            <person name="Berthelot C."/>
            <person name="Roest Crollius H."/>
            <person name="Guiguen Y."/>
        </authorList>
    </citation>
    <scope>NUCLEOTIDE SEQUENCE</scope>
    <source>
        <strain evidence="20">NC1722</strain>
    </source>
</reference>
<dbReference type="SUPFAM" id="SSF55931">
    <property type="entry name" value="Glutamine synthetase/guanido kinase"/>
    <property type="match status" value="1"/>
</dbReference>
<keyword evidence="9" id="KW-0809">Transit peptide</keyword>
<comment type="function">
    <text evidence="12">Reversibly catalyzes the transfer of phosphate between ATP and various phosphogens (e.g. creatine phosphate). Creatine kinase isoenzymes play a central role in energy transduction in tissues with large, fluctuating energy demands, such as skeletal muscle, heart, brain and spermatozoa.</text>
</comment>
<evidence type="ECO:0000256" key="1">
    <source>
        <dbReference type="ARBA" id="ARBA00004137"/>
    </source>
</evidence>
<dbReference type="InterPro" id="IPR022414">
    <property type="entry name" value="ATP-guanido_PTrfase_cat"/>
</dbReference>
<protein>
    <recommendedName>
        <fullName evidence="13">Creatine kinase S-type, mitochondrial</fullName>
        <ecNumber evidence="3">2.7.3.2</ecNumber>
    </recommendedName>
    <alternativeName>
        <fullName evidence="14">Sarcomeric mitochondrial creatine kinase</fullName>
    </alternativeName>
</protein>
<dbReference type="InterPro" id="IPR036802">
    <property type="entry name" value="ATP-guanido_PTrfase_N_sf"/>
</dbReference>
<evidence type="ECO:0000256" key="14">
    <source>
        <dbReference type="ARBA" id="ARBA00041865"/>
    </source>
</evidence>
<comment type="subcellular location">
    <subcellularLocation>
        <location evidence="1">Mitochondrion inner membrane</location>
        <topology evidence="1">Peripheral membrane protein</topology>
        <orientation evidence="1">Intermembrane side</orientation>
    </subcellularLocation>
</comment>
<dbReference type="Gene3D" id="1.10.135.10">
    <property type="entry name" value="ATP:guanido phosphotransferase, N-terminal domain"/>
    <property type="match status" value="1"/>
</dbReference>
<evidence type="ECO:0000313" key="21">
    <source>
        <dbReference type="Proteomes" id="UP001221898"/>
    </source>
</evidence>
<dbReference type="Pfam" id="PF00217">
    <property type="entry name" value="ATP-gua_Ptrans"/>
    <property type="match status" value="1"/>
</dbReference>
<accession>A0AAD7T5N1</accession>
<comment type="similarity">
    <text evidence="2 15 17">Belongs to the ATP:guanido phosphotransferase family.</text>
</comment>
<feature type="binding site" evidence="16">
    <location>
        <position position="238"/>
    </location>
    <ligand>
        <name>ATP</name>
        <dbReference type="ChEBI" id="CHEBI:30616"/>
    </ligand>
</feature>
<dbReference type="InterPro" id="IPR014746">
    <property type="entry name" value="Gln_synth/guanido_kin_cat_dom"/>
</dbReference>
<dbReference type="PROSITE" id="PS51509">
    <property type="entry name" value="PHOSPHAGEN_KINASE_N"/>
    <property type="match status" value="1"/>
</dbReference>
<keyword evidence="7" id="KW-0999">Mitochondrion inner membrane</keyword>
<feature type="binding site" evidence="16">
    <location>
        <begin position="175"/>
        <end position="179"/>
    </location>
    <ligand>
        <name>ATP</name>
        <dbReference type="ChEBI" id="CHEBI:30616"/>
    </ligand>
</feature>
<dbReference type="EMBL" id="JAINUG010000011">
    <property type="protein sequence ID" value="KAJ8414874.1"/>
    <property type="molecule type" value="Genomic_DNA"/>
</dbReference>
<evidence type="ECO:0000256" key="2">
    <source>
        <dbReference type="ARBA" id="ARBA00006798"/>
    </source>
</evidence>
<sequence length="431" mass="48262">MASSFTRILSGHKMAVMLASLGAGTLTSGYLLSDSGNIGLAAAEQVKMYPPSADFPDLRKHNNCMASALTPSIYARLRDKVTPNHWTLDQCIQTGVDNPGHPFIKTVGMVAGDEESYHFLGSRKGWSWAGVFADLFDPVIKDRHNGYDPKTMRHPTDLDSSKITSGMLDDRYVLSSRVRTGRSIRGLSLPPACTRSERREVERVTVQALSGLKGDLAGRYYSLGEMTELEQQRLIDDHFLFDKPISPLLTCAGMARDWPDARGIWHNNEKTFLIWINEEDHTRVISMEKGGNMKRVFERFCRGLLEVERLIKERGWEFMWNEHLGYILTCPSNLGTGLRAGVHVRLPNLSKDPRFGKILENLRLQKRGTGGVDTAATGDTVDISNNDRLGKSEVELVQLVIDGVNYLVECEKRLEKGQDIKIPSPIAQFKK</sequence>
<dbReference type="Gene3D" id="3.30.590.10">
    <property type="entry name" value="Glutamine synthetase/guanido kinase, catalytic domain"/>
    <property type="match status" value="1"/>
</dbReference>
<evidence type="ECO:0000256" key="13">
    <source>
        <dbReference type="ARBA" id="ARBA00040385"/>
    </source>
</evidence>
<dbReference type="InterPro" id="IPR000749">
    <property type="entry name" value="ATP-guanido_PTrfase"/>
</dbReference>
<evidence type="ECO:0000256" key="9">
    <source>
        <dbReference type="ARBA" id="ARBA00022946"/>
    </source>
</evidence>
<feature type="domain" description="Phosphagen kinase N-terminal" evidence="18">
    <location>
        <begin position="47"/>
        <end position="145"/>
    </location>
</feature>
<keyword evidence="5 16" id="KW-0547">Nucleotide-binding</keyword>
<proteinExistence type="inferred from homology"/>
<evidence type="ECO:0000256" key="4">
    <source>
        <dbReference type="ARBA" id="ARBA00022679"/>
    </source>
</evidence>
<dbReference type="Pfam" id="PF02807">
    <property type="entry name" value="ATP-gua_PtransN"/>
    <property type="match status" value="1"/>
</dbReference>
<feature type="binding site" evidence="16">
    <location>
        <begin position="339"/>
        <end position="343"/>
    </location>
    <ligand>
        <name>ATP</name>
        <dbReference type="ChEBI" id="CHEBI:30616"/>
    </ligand>
</feature>
<evidence type="ECO:0000256" key="7">
    <source>
        <dbReference type="ARBA" id="ARBA00022792"/>
    </source>
</evidence>
<dbReference type="PANTHER" id="PTHR11547:SF19">
    <property type="entry name" value="CREATINE KINASE S-TYPE, MITOCHONDRIAL"/>
    <property type="match status" value="1"/>
</dbReference>
<keyword evidence="11" id="KW-0472">Membrane</keyword>
<evidence type="ECO:0000313" key="20">
    <source>
        <dbReference type="EMBL" id="KAJ8414874.1"/>
    </source>
</evidence>
<dbReference type="PROSITE" id="PS00112">
    <property type="entry name" value="PHOSPHAGEN_KINASE"/>
    <property type="match status" value="1"/>
</dbReference>
<keyword evidence="21" id="KW-1185">Reference proteome</keyword>
<dbReference type="GO" id="GO:0004111">
    <property type="term" value="F:creatine kinase activity"/>
    <property type="evidence" value="ECO:0007669"/>
    <property type="project" value="UniProtKB-EC"/>
</dbReference>
<keyword evidence="10" id="KW-0496">Mitochondrion</keyword>
<dbReference type="GO" id="GO:0005524">
    <property type="term" value="F:ATP binding"/>
    <property type="evidence" value="ECO:0007669"/>
    <property type="project" value="UniProtKB-UniRule"/>
</dbReference>
<dbReference type="InterPro" id="IPR022413">
    <property type="entry name" value="ATP-guanido_PTrfase_N"/>
</dbReference>
<evidence type="ECO:0000256" key="8">
    <source>
        <dbReference type="ARBA" id="ARBA00022840"/>
    </source>
</evidence>
<evidence type="ECO:0000259" key="18">
    <source>
        <dbReference type="PROSITE" id="PS51509"/>
    </source>
</evidence>
<feature type="binding site" evidence="16">
    <location>
        <position position="283"/>
    </location>
    <ligand>
        <name>ATP</name>
        <dbReference type="ChEBI" id="CHEBI:30616"/>
    </ligand>
</feature>
<dbReference type="FunFam" id="3.30.590.10:FF:000002">
    <property type="entry name" value="Creatine kinase S-type, mitochondrial"/>
    <property type="match status" value="1"/>
</dbReference>
<evidence type="ECO:0000256" key="11">
    <source>
        <dbReference type="ARBA" id="ARBA00023136"/>
    </source>
</evidence>
<keyword evidence="6 16" id="KW-0418">Kinase</keyword>
<evidence type="ECO:0000256" key="16">
    <source>
        <dbReference type="PROSITE-ProRule" id="PRU00843"/>
    </source>
</evidence>
<dbReference type="AlphaFoldDB" id="A0AAD7T5N1"/>
<keyword evidence="8 16" id="KW-0067">ATP-binding</keyword>
<evidence type="ECO:0000256" key="3">
    <source>
        <dbReference type="ARBA" id="ARBA00012231"/>
    </source>
</evidence>
<dbReference type="PANTHER" id="PTHR11547">
    <property type="entry name" value="ARGININE OR CREATINE KINASE"/>
    <property type="match status" value="1"/>
</dbReference>
<organism evidence="20 21">
    <name type="scientific">Aldrovandia affinis</name>
    <dbReference type="NCBI Taxonomy" id="143900"/>
    <lineage>
        <taxon>Eukaryota</taxon>
        <taxon>Metazoa</taxon>
        <taxon>Chordata</taxon>
        <taxon>Craniata</taxon>
        <taxon>Vertebrata</taxon>
        <taxon>Euteleostomi</taxon>
        <taxon>Actinopterygii</taxon>
        <taxon>Neopterygii</taxon>
        <taxon>Teleostei</taxon>
        <taxon>Notacanthiformes</taxon>
        <taxon>Halosauridae</taxon>
        <taxon>Aldrovandia</taxon>
    </lineage>
</organism>
<evidence type="ECO:0000256" key="5">
    <source>
        <dbReference type="ARBA" id="ARBA00022741"/>
    </source>
</evidence>
<evidence type="ECO:0000259" key="19">
    <source>
        <dbReference type="PROSITE" id="PS51510"/>
    </source>
</evidence>
<evidence type="ECO:0000256" key="6">
    <source>
        <dbReference type="ARBA" id="ARBA00022777"/>
    </source>
</evidence>
<keyword evidence="4 16" id="KW-0808">Transferase</keyword>
<dbReference type="Proteomes" id="UP001221898">
    <property type="component" value="Unassembled WGS sequence"/>
</dbReference>
<evidence type="ECO:0000256" key="15">
    <source>
        <dbReference type="PROSITE-ProRule" id="PRU00842"/>
    </source>
</evidence>
<comment type="caution">
    <text evidence="20">The sequence shown here is derived from an EMBL/GenBank/DDBJ whole genome shotgun (WGS) entry which is preliminary data.</text>
</comment>
<dbReference type="GO" id="GO:0046314">
    <property type="term" value="P:phosphocreatine biosynthetic process"/>
    <property type="evidence" value="ECO:0007669"/>
    <property type="project" value="InterPro"/>
</dbReference>
<name>A0AAD7T5N1_9TELE</name>
<dbReference type="GO" id="GO:0005743">
    <property type="term" value="C:mitochondrial inner membrane"/>
    <property type="evidence" value="ECO:0007669"/>
    <property type="project" value="UniProtKB-SubCell"/>
</dbReference>
<evidence type="ECO:0000256" key="10">
    <source>
        <dbReference type="ARBA" id="ARBA00023128"/>
    </source>
</evidence>